<feature type="transmembrane region" description="Helical" evidence="7">
    <location>
        <begin position="12"/>
        <end position="32"/>
    </location>
</feature>
<dbReference type="SUPFAM" id="SSF103473">
    <property type="entry name" value="MFS general substrate transporter"/>
    <property type="match status" value="1"/>
</dbReference>
<dbReference type="FunFam" id="1.20.1250.20:FF:000168">
    <property type="entry name" value="Transporter, major facilitator family"/>
    <property type="match status" value="1"/>
</dbReference>
<dbReference type="CDD" id="cd17321">
    <property type="entry name" value="MFS_MMR_MDR_like"/>
    <property type="match status" value="1"/>
</dbReference>
<name>A0A1T4T356_9HYPH</name>
<evidence type="ECO:0000256" key="3">
    <source>
        <dbReference type="ARBA" id="ARBA00022475"/>
    </source>
</evidence>
<feature type="transmembrane region" description="Helical" evidence="7">
    <location>
        <begin position="359"/>
        <end position="377"/>
    </location>
</feature>
<dbReference type="InterPro" id="IPR020846">
    <property type="entry name" value="MFS_dom"/>
</dbReference>
<feature type="transmembrane region" description="Helical" evidence="7">
    <location>
        <begin position="227"/>
        <end position="245"/>
    </location>
</feature>
<dbReference type="AlphaFoldDB" id="A0A1T4T356"/>
<comment type="subcellular location">
    <subcellularLocation>
        <location evidence="1">Cell membrane</location>
        <topology evidence="1">Multi-pass membrane protein</topology>
    </subcellularLocation>
</comment>
<feature type="transmembrane region" description="Helical" evidence="7">
    <location>
        <begin position="84"/>
        <end position="105"/>
    </location>
</feature>
<keyword evidence="3" id="KW-1003">Cell membrane</keyword>
<feature type="transmembrane region" description="Helical" evidence="7">
    <location>
        <begin position="111"/>
        <end position="131"/>
    </location>
</feature>
<feature type="transmembrane region" description="Helical" evidence="7">
    <location>
        <begin position="424"/>
        <end position="444"/>
    </location>
</feature>
<dbReference type="InterPro" id="IPR036259">
    <property type="entry name" value="MFS_trans_sf"/>
</dbReference>
<keyword evidence="6 7" id="KW-0472">Membrane</keyword>
<dbReference type="PANTHER" id="PTHR42718">
    <property type="entry name" value="MAJOR FACILITATOR SUPERFAMILY MULTIDRUG TRANSPORTER MFSC"/>
    <property type="match status" value="1"/>
</dbReference>
<feature type="transmembrane region" description="Helical" evidence="7">
    <location>
        <begin position="201"/>
        <end position="221"/>
    </location>
</feature>
<evidence type="ECO:0000256" key="1">
    <source>
        <dbReference type="ARBA" id="ARBA00004651"/>
    </source>
</evidence>
<dbReference type="STRING" id="225324.SAMN02745126_05550"/>
<dbReference type="FunFam" id="1.20.1720.10:FF:000011">
    <property type="entry name" value="Transporter, major facilitator family"/>
    <property type="match status" value="1"/>
</dbReference>
<feature type="transmembrane region" description="Helical" evidence="7">
    <location>
        <begin position="169"/>
        <end position="189"/>
    </location>
</feature>
<keyword evidence="4 7" id="KW-0812">Transmembrane</keyword>
<feature type="transmembrane region" description="Helical" evidence="7">
    <location>
        <begin position="398"/>
        <end position="418"/>
    </location>
</feature>
<keyword evidence="2" id="KW-0813">Transport</keyword>
<dbReference type="PRINTS" id="PR01036">
    <property type="entry name" value="TCRTETB"/>
</dbReference>
<evidence type="ECO:0000256" key="7">
    <source>
        <dbReference type="SAM" id="Phobius"/>
    </source>
</evidence>
<evidence type="ECO:0000256" key="2">
    <source>
        <dbReference type="ARBA" id="ARBA00022448"/>
    </source>
</evidence>
<protein>
    <submittedName>
        <fullName evidence="9">MFS transporter, DHA2 family, multidrug resistance protein</fullName>
    </submittedName>
</protein>
<evidence type="ECO:0000256" key="6">
    <source>
        <dbReference type="ARBA" id="ARBA00023136"/>
    </source>
</evidence>
<dbReference type="InterPro" id="IPR011701">
    <property type="entry name" value="MFS"/>
</dbReference>
<dbReference type="GO" id="GO:0005886">
    <property type="term" value="C:plasma membrane"/>
    <property type="evidence" value="ECO:0007669"/>
    <property type="project" value="UniProtKB-SubCell"/>
</dbReference>
<organism evidence="9 10">
    <name type="scientific">Enhydrobacter aerosaccus</name>
    <dbReference type="NCBI Taxonomy" id="225324"/>
    <lineage>
        <taxon>Bacteria</taxon>
        <taxon>Pseudomonadati</taxon>
        <taxon>Pseudomonadota</taxon>
        <taxon>Alphaproteobacteria</taxon>
        <taxon>Hyphomicrobiales</taxon>
        <taxon>Enhydrobacter</taxon>
    </lineage>
</organism>
<dbReference type="RefSeq" id="WP_085937285.1">
    <property type="nucleotide sequence ID" value="NZ_FUWJ01000012.1"/>
</dbReference>
<evidence type="ECO:0000313" key="9">
    <source>
        <dbReference type="EMBL" id="SKA34827.1"/>
    </source>
</evidence>
<gene>
    <name evidence="9" type="ORF">SAMN02745126_05550</name>
</gene>
<evidence type="ECO:0000313" key="10">
    <source>
        <dbReference type="Proteomes" id="UP000190092"/>
    </source>
</evidence>
<feature type="domain" description="Major facilitator superfamily (MFS) profile" evidence="8">
    <location>
        <begin position="15"/>
        <end position="449"/>
    </location>
</feature>
<feature type="transmembrane region" description="Helical" evidence="7">
    <location>
        <begin position="265"/>
        <end position="285"/>
    </location>
</feature>
<feature type="transmembrane region" description="Helical" evidence="7">
    <location>
        <begin position="331"/>
        <end position="353"/>
    </location>
</feature>
<dbReference type="Proteomes" id="UP000190092">
    <property type="component" value="Unassembled WGS sequence"/>
</dbReference>
<proteinExistence type="predicted"/>
<dbReference type="Gene3D" id="1.20.1720.10">
    <property type="entry name" value="Multidrug resistance protein D"/>
    <property type="match status" value="1"/>
</dbReference>
<evidence type="ECO:0000256" key="5">
    <source>
        <dbReference type="ARBA" id="ARBA00022989"/>
    </source>
</evidence>
<feature type="transmembrane region" description="Helical" evidence="7">
    <location>
        <begin position="305"/>
        <end position="324"/>
    </location>
</feature>
<dbReference type="PANTHER" id="PTHR42718:SF46">
    <property type="entry name" value="BLR6921 PROTEIN"/>
    <property type="match status" value="1"/>
</dbReference>
<feature type="transmembrane region" description="Helical" evidence="7">
    <location>
        <begin position="52"/>
        <end position="72"/>
    </location>
</feature>
<dbReference type="OrthoDB" id="9812221at2"/>
<dbReference type="Gene3D" id="1.20.1250.20">
    <property type="entry name" value="MFS general substrate transporter like domains"/>
    <property type="match status" value="1"/>
</dbReference>
<accession>A0A1T4T356</accession>
<dbReference type="PROSITE" id="PS50850">
    <property type="entry name" value="MFS"/>
    <property type="match status" value="1"/>
</dbReference>
<keyword evidence="5 7" id="KW-1133">Transmembrane helix</keyword>
<evidence type="ECO:0000259" key="8">
    <source>
        <dbReference type="PROSITE" id="PS50850"/>
    </source>
</evidence>
<dbReference type="GO" id="GO:0022857">
    <property type="term" value="F:transmembrane transporter activity"/>
    <property type="evidence" value="ECO:0007669"/>
    <property type="project" value="InterPro"/>
</dbReference>
<feature type="transmembrane region" description="Helical" evidence="7">
    <location>
        <begin position="143"/>
        <end position="163"/>
    </location>
</feature>
<reference evidence="10" key="1">
    <citation type="submission" date="2017-02" db="EMBL/GenBank/DDBJ databases">
        <authorList>
            <person name="Varghese N."/>
            <person name="Submissions S."/>
        </authorList>
    </citation>
    <scope>NUCLEOTIDE SEQUENCE [LARGE SCALE GENOMIC DNA]</scope>
    <source>
        <strain evidence="10">ATCC 27094</strain>
    </source>
</reference>
<dbReference type="EMBL" id="FUWJ01000012">
    <property type="protein sequence ID" value="SKA34827.1"/>
    <property type="molecule type" value="Genomic_DNA"/>
</dbReference>
<evidence type="ECO:0000256" key="4">
    <source>
        <dbReference type="ARBA" id="ARBA00022692"/>
    </source>
</evidence>
<keyword evidence="10" id="KW-1185">Reference proteome</keyword>
<sequence>MEAPDGLPVPQRYWAMLTVALALIMAVLDGAIANVALPTIAADVQASPASSIWVVNAYQLVITISLLPMASLGEHYGYRRVYQVGLAVFTIGSLACALSSSLTTLTLARVVQGFGAAGIMSVNGALVRYIYPRHQLGRGIGLNALLVGVSSAVGPTVAAGILSVASWPWLFAVNVPIGLAAFAIAARSLPVNPLSGQRFDMLSALLNALTFGLLITGIDGLGQGESGGLEIIQLVLAALIGVALVRRQLSLPSPLLPVDLLRIPVFRLSILTSICSFGAQMLAYVSMPFYLQNALGRSEVTTGLLMTPWPLMTAVIAPLAGRLADRYPSGMLGGIGLGAMAIGLGLLATLSAHPSDFDIAWRMAICGLGFGLFQSPNNRTLLSSAPRERSGGASGMLATARLIGQTIGAAVVALLFGLYPANSIPLAIGLATAIAAVAALLSLLRVKHQ</sequence>
<dbReference type="Pfam" id="PF07690">
    <property type="entry name" value="MFS_1"/>
    <property type="match status" value="1"/>
</dbReference>